<dbReference type="PANTHER" id="PTHR12526">
    <property type="entry name" value="GLYCOSYLTRANSFERASE"/>
    <property type="match status" value="1"/>
</dbReference>
<feature type="domain" description="Glycosyltransferase subfamily 4-like N-terminal" evidence="3">
    <location>
        <begin position="16"/>
        <end position="167"/>
    </location>
</feature>
<sequence>MTARHVLTFAQSPGRGGVERAQLRLCAGWAQAGRRVTLVLGRADDGFRPPTGVHIVELGSTDLLELRRLASVVRALAPDLIFCPGNHYTGMAALLRLRLRDACPPIVAKMSSTTSRGDHGPVLDRLHAAWLRTHGRFLDRLVCMTPATARAADRALGMGGRVHVIANPPTRPDPDAPPVLLLPGRVVLGVGRLVGQKRWDRLVDALPRLPDDVRLVLLGEGPERSTLEARARSLRVAHRVHLPGHAPCPLPAMARAALVALPSDFEGAPGVLREALSVGTPVVATDVSSAIREIVADGSQGDVVPRGDAEALLAALNRRLRPDAPRPTPVPQPGEDAVKRYLQLFDGLVAARLAPNRHPGLVPGSIALRVLTSGGTRRVMDPGTSPG</sequence>
<organism evidence="4 5">
    <name type="scientific">Sphingomonas lenta</name>
    <dbReference type="NCBI Taxonomy" id="1141887"/>
    <lineage>
        <taxon>Bacteria</taxon>
        <taxon>Pseudomonadati</taxon>
        <taxon>Pseudomonadota</taxon>
        <taxon>Alphaproteobacteria</taxon>
        <taxon>Sphingomonadales</taxon>
        <taxon>Sphingomonadaceae</taxon>
        <taxon>Sphingomonas</taxon>
    </lineage>
</organism>
<dbReference type="SUPFAM" id="SSF53756">
    <property type="entry name" value="UDP-Glycosyltransferase/glycogen phosphorylase"/>
    <property type="match status" value="1"/>
</dbReference>
<dbReference type="InterPro" id="IPR028098">
    <property type="entry name" value="Glyco_trans_4-like_N"/>
</dbReference>
<dbReference type="PANTHER" id="PTHR12526:SF510">
    <property type="entry name" value="D-INOSITOL 3-PHOSPHATE GLYCOSYLTRANSFERASE"/>
    <property type="match status" value="1"/>
</dbReference>
<reference evidence="5" key="1">
    <citation type="submission" date="2017-09" db="EMBL/GenBank/DDBJ databases">
        <authorList>
            <person name="Feng G."/>
            <person name="Zhu H."/>
        </authorList>
    </citation>
    <scope>NUCLEOTIDE SEQUENCE [LARGE SCALE GENOMIC DNA]</scope>
    <source>
        <strain evidence="5">1PNM-20</strain>
    </source>
</reference>
<keyword evidence="5" id="KW-1185">Reference proteome</keyword>
<dbReference type="Gene3D" id="3.40.50.2000">
    <property type="entry name" value="Glycogen Phosphorylase B"/>
    <property type="match status" value="2"/>
</dbReference>
<accession>A0A2A2SCJ2</accession>
<evidence type="ECO:0000313" key="4">
    <source>
        <dbReference type="EMBL" id="PAX06910.1"/>
    </source>
</evidence>
<keyword evidence="1" id="KW-0328">Glycosyltransferase</keyword>
<dbReference type="EMBL" id="NSLI01000004">
    <property type="protein sequence ID" value="PAX06910.1"/>
    <property type="molecule type" value="Genomic_DNA"/>
</dbReference>
<dbReference type="Proteomes" id="UP000218151">
    <property type="component" value="Unassembled WGS sequence"/>
</dbReference>
<proteinExistence type="predicted"/>
<comment type="caution">
    <text evidence="4">The sequence shown here is derived from an EMBL/GenBank/DDBJ whole genome shotgun (WGS) entry which is preliminary data.</text>
</comment>
<name>A0A2A2SCJ2_9SPHN</name>
<dbReference type="Pfam" id="PF13692">
    <property type="entry name" value="Glyco_trans_1_4"/>
    <property type="match status" value="1"/>
</dbReference>
<dbReference type="GO" id="GO:0016757">
    <property type="term" value="F:glycosyltransferase activity"/>
    <property type="evidence" value="ECO:0007669"/>
    <property type="project" value="UniProtKB-KW"/>
</dbReference>
<evidence type="ECO:0000256" key="1">
    <source>
        <dbReference type="ARBA" id="ARBA00022676"/>
    </source>
</evidence>
<evidence type="ECO:0000256" key="2">
    <source>
        <dbReference type="ARBA" id="ARBA00022679"/>
    </source>
</evidence>
<dbReference type="AlphaFoldDB" id="A0A2A2SCJ2"/>
<gene>
    <name evidence="4" type="ORF">CKY28_12610</name>
</gene>
<evidence type="ECO:0000313" key="5">
    <source>
        <dbReference type="Proteomes" id="UP000218151"/>
    </source>
</evidence>
<keyword evidence="2 4" id="KW-0808">Transferase</keyword>
<protein>
    <submittedName>
        <fullName evidence="4">Glycosyltransferase</fullName>
    </submittedName>
</protein>
<dbReference type="Pfam" id="PF13579">
    <property type="entry name" value="Glyco_trans_4_4"/>
    <property type="match status" value="1"/>
</dbReference>
<dbReference type="RefSeq" id="WP_095998736.1">
    <property type="nucleotide sequence ID" value="NZ_NSLI01000004.1"/>
</dbReference>
<evidence type="ECO:0000259" key="3">
    <source>
        <dbReference type="Pfam" id="PF13579"/>
    </source>
</evidence>
<dbReference type="CDD" id="cd03811">
    <property type="entry name" value="GT4_GT28_WabH-like"/>
    <property type="match status" value="1"/>
</dbReference>
<dbReference type="OrthoDB" id="9790710at2"/>